<reference evidence="11 12" key="1">
    <citation type="submission" date="2021-07" db="EMBL/GenBank/DDBJ databases">
        <title>A novel Jannaschia species isolated from marine dinoflagellate Ceratoperidinium margalefii.</title>
        <authorList>
            <person name="Jiang Y."/>
            <person name="Li Z."/>
        </authorList>
    </citation>
    <scope>NUCLEOTIDE SEQUENCE [LARGE SCALE GENOMIC DNA]</scope>
    <source>
        <strain evidence="11 12">J12C1-MA-4</strain>
    </source>
</reference>
<evidence type="ECO:0000256" key="3">
    <source>
        <dbReference type="ARBA" id="ARBA00022448"/>
    </source>
</evidence>
<sequence length="448" mass="48029">MASPPKSPGPFAGFEFLIAWRYLRARRTDGGVSAMTWISFIGIALAVMALIATLSVRAGFRHEFVGTILGANPHVAVYDIAQVNDAGQVERTLENFDEVAEALRGVDGVTHAAAVVRGQVLSSYRGRNSAVEVIGIAPEDLSLIPLVAEPEWRQGMLSAFGEETSITPDVEGALPVPGGPGIAIGSGVARELGASVGDRIRLISPDGARTPFGTSPRVSTYEVVYIFQVGRWDIDRTRVYLPFTEAQTYFNRDGVADEVQVSVSEPEQISQYVLPLLQAGGDVQIWTWEDSSGAFLRALQMEDNIMFIILSILVLIATMNIVSGLIMLVKNKSRDIGILRTIGLSEGSILRVFVICGSAIGVAGTLAGVILGCAFAIWIDPIFSFVNYVAGGGVWDPSVRMISALPARLEAGDVVTAMALSLGLSFVVTIFPARRAARMNPVEALRYE</sequence>
<keyword evidence="11" id="KW-0449">Lipoprotein</keyword>
<dbReference type="InterPro" id="IPR025857">
    <property type="entry name" value="MacB_PCD"/>
</dbReference>
<feature type="domain" description="MacB-like periplasmic core" evidence="10">
    <location>
        <begin position="36"/>
        <end position="271"/>
    </location>
</feature>
<feature type="transmembrane region" description="Helical" evidence="8">
    <location>
        <begin position="414"/>
        <end position="433"/>
    </location>
</feature>
<keyword evidence="6 8" id="KW-1133">Transmembrane helix</keyword>
<feature type="domain" description="ABC3 transporter permease C-terminal" evidence="9">
    <location>
        <begin position="308"/>
        <end position="441"/>
    </location>
</feature>
<dbReference type="PANTHER" id="PTHR30489">
    <property type="entry name" value="LIPOPROTEIN-RELEASING SYSTEM TRANSMEMBRANE PROTEIN LOLE"/>
    <property type="match status" value="1"/>
</dbReference>
<comment type="subcellular location">
    <subcellularLocation>
        <location evidence="1">Cell membrane</location>
        <topology evidence="1">Multi-pass membrane protein</topology>
    </subcellularLocation>
</comment>
<dbReference type="Pfam" id="PF12704">
    <property type="entry name" value="MacB_PCD"/>
    <property type="match status" value="1"/>
</dbReference>
<keyword evidence="5 8" id="KW-0812">Transmembrane</keyword>
<evidence type="ECO:0000313" key="11">
    <source>
        <dbReference type="EMBL" id="QXT40795.1"/>
    </source>
</evidence>
<keyword evidence="4" id="KW-1003">Cell membrane</keyword>
<name>A0A8F6YDS2_9RHOB</name>
<comment type="similarity">
    <text evidence="2">Belongs to the ABC-4 integral membrane protein family. LolC/E subfamily.</text>
</comment>
<evidence type="ECO:0000259" key="10">
    <source>
        <dbReference type="Pfam" id="PF12704"/>
    </source>
</evidence>
<evidence type="ECO:0000313" key="12">
    <source>
        <dbReference type="Proteomes" id="UP000825009"/>
    </source>
</evidence>
<dbReference type="GO" id="GO:0098797">
    <property type="term" value="C:plasma membrane protein complex"/>
    <property type="evidence" value="ECO:0007669"/>
    <property type="project" value="TreeGrafter"/>
</dbReference>
<evidence type="ECO:0000256" key="6">
    <source>
        <dbReference type="ARBA" id="ARBA00022989"/>
    </source>
</evidence>
<proteinExistence type="inferred from homology"/>
<evidence type="ECO:0000256" key="7">
    <source>
        <dbReference type="ARBA" id="ARBA00023136"/>
    </source>
</evidence>
<evidence type="ECO:0000256" key="4">
    <source>
        <dbReference type="ARBA" id="ARBA00022475"/>
    </source>
</evidence>
<evidence type="ECO:0000256" key="2">
    <source>
        <dbReference type="ARBA" id="ARBA00005236"/>
    </source>
</evidence>
<dbReference type="InterPro" id="IPR003838">
    <property type="entry name" value="ABC3_permease_C"/>
</dbReference>
<dbReference type="KEGG" id="gce:KYE46_06060"/>
<dbReference type="GO" id="GO:0042953">
    <property type="term" value="P:lipoprotein transport"/>
    <property type="evidence" value="ECO:0007669"/>
    <property type="project" value="InterPro"/>
</dbReference>
<accession>A0A8F6YDS2</accession>
<dbReference type="InterPro" id="IPR051447">
    <property type="entry name" value="Lipoprotein-release_system"/>
</dbReference>
<dbReference type="EMBL" id="CP079194">
    <property type="protein sequence ID" value="QXT40795.1"/>
    <property type="molecule type" value="Genomic_DNA"/>
</dbReference>
<keyword evidence="7 8" id="KW-0472">Membrane</keyword>
<dbReference type="InterPro" id="IPR011925">
    <property type="entry name" value="LolCE_TM"/>
</dbReference>
<evidence type="ECO:0000256" key="1">
    <source>
        <dbReference type="ARBA" id="ARBA00004651"/>
    </source>
</evidence>
<dbReference type="PANTHER" id="PTHR30489:SF0">
    <property type="entry name" value="LIPOPROTEIN-RELEASING SYSTEM TRANSMEMBRANE PROTEIN LOLE"/>
    <property type="match status" value="1"/>
</dbReference>
<dbReference type="Pfam" id="PF02687">
    <property type="entry name" value="FtsX"/>
    <property type="match status" value="1"/>
</dbReference>
<gene>
    <name evidence="11" type="ORF">KYE46_06060</name>
</gene>
<organism evidence="11 12">
    <name type="scientific">Gymnodinialimonas ceratoperidinii</name>
    <dbReference type="NCBI Taxonomy" id="2856823"/>
    <lineage>
        <taxon>Bacteria</taxon>
        <taxon>Pseudomonadati</taxon>
        <taxon>Pseudomonadota</taxon>
        <taxon>Alphaproteobacteria</taxon>
        <taxon>Rhodobacterales</taxon>
        <taxon>Paracoccaceae</taxon>
        <taxon>Gymnodinialimonas</taxon>
    </lineage>
</organism>
<evidence type="ECO:0000259" key="9">
    <source>
        <dbReference type="Pfam" id="PF02687"/>
    </source>
</evidence>
<protein>
    <submittedName>
        <fullName evidence="11">Lipoprotein-releasing ABC transporter permease subunit</fullName>
    </submittedName>
</protein>
<dbReference type="AlphaFoldDB" id="A0A8F6YDS2"/>
<keyword evidence="3" id="KW-0813">Transport</keyword>
<feature type="transmembrane region" description="Helical" evidence="8">
    <location>
        <begin position="305"/>
        <end position="329"/>
    </location>
</feature>
<dbReference type="NCBIfam" id="TIGR02212">
    <property type="entry name" value="lolCE"/>
    <property type="match status" value="1"/>
</dbReference>
<feature type="transmembrane region" description="Helical" evidence="8">
    <location>
        <begin position="350"/>
        <end position="379"/>
    </location>
</feature>
<evidence type="ECO:0000256" key="5">
    <source>
        <dbReference type="ARBA" id="ARBA00022692"/>
    </source>
</evidence>
<keyword evidence="12" id="KW-1185">Reference proteome</keyword>
<dbReference type="GO" id="GO:0044874">
    <property type="term" value="P:lipoprotein localization to outer membrane"/>
    <property type="evidence" value="ECO:0007669"/>
    <property type="project" value="TreeGrafter"/>
</dbReference>
<evidence type="ECO:0000256" key="8">
    <source>
        <dbReference type="SAM" id="Phobius"/>
    </source>
</evidence>
<dbReference type="Proteomes" id="UP000825009">
    <property type="component" value="Chromosome"/>
</dbReference>
<feature type="transmembrane region" description="Helical" evidence="8">
    <location>
        <begin position="34"/>
        <end position="54"/>
    </location>
</feature>
<dbReference type="RefSeq" id="WP_219004176.1">
    <property type="nucleotide sequence ID" value="NZ_CP079194.1"/>
</dbReference>